<feature type="non-terminal residue" evidence="1">
    <location>
        <position position="38"/>
    </location>
</feature>
<gene>
    <name evidence="1" type="ORF">METZ01_LOCUS433293</name>
</gene>
<sequence>MLTINRKDTGYRGIWYFNQASGDDYVYKYSGGLGTYCA</sequence>
<accession>A0A382YBT0</accession>
<reference evidence="1" key="1">
    <citation type="submission" date="2018-05" db="EMBL/GenBank/DDBJ databases">
        <authorList>
            <person name="Lanie J.A."/>
            <person name="Ng W.-L."/>
            <person name="Kazmierczak K.M."/>
            <person name="Andrzejewski T.M."/>
            <person name="Davidsen T.M."/>
            <person name="Wayne K.J."/>
            <person name="Tettelin H."/>
            <person name="Glass J.I."/>
            <person name="Rusch D."/>
            <person name="Podicherti R."/>
            <person name="Tsui H.-C.T."/>
            <person name="Winkler M.E."/>
        </authorList>
    </citation>
    <scope>NUCLEOTIDE SEQUENCE</scope>
</reference>
<dbReference type="AlphaFoldDB" id="A0A382YBT0"/>
<protein>
    <submittedName>
        <fullName evidence="1">Uncharacterized protein</fullName>
    </submittedName>
</protein>
<evidence type="ECO:0000313" key="1">
    <source>
        <dbReference type="EMBL" id="SVD80439.1"/>
    </source>
</evidence>
<proteinExistence type="predicted"/>
<dbReference type="EMBL" id="UINC01174360">
    <property type="protein sequence ID" value="SVD80439.1"/>
    <property type="molecule type" value="Genomic_DNA"/>
</dbReference>
<name>A0A382YBT0_9ZZZZ</name>
<organism evidence="1">
    <name type="scientific">marine metagenome</name>
    <dbReference type="NCBI Taxonomy" id="408172"/>
    <lineage>
        <taxon>unclassified sequences</taxon>
        <taxon>metagenomes</taxon>
        <taxon>ecological metagenomes</taxon>
    </lineage>
</organism>